<dbReference type="AlphaFoldDB" id="A0A927R681"/>
<feature type="chain" id="PRO_5037987421" evidence="2">
    <location>
        <begin position="29"/>
        <end position="455"/>
    </location>
</feature>
<comment type="subcellular location">
    <subcellularLocation>
        <location evidence="1">Cell envelope</location>
    </subcellularLocation>
</comment>
<sequence>MRYKRYCISLFMALFILMEAINPSFAFGAWGKPGGPQVISLINGVTPGPDRFVAVGSDGMLIYSVGNDGEFRGYVGSGTTEDLLDIIYDGSKYVIVGANGTILTWVPGKVLGESMSDTSYNLGAIAYGNGKLVATGQLSTVTTSSDGVNWVSQTLPNTGGAYIYDVTYGDKFVAVGQYGKVWTSLDGVSWTEENSTVTNNLQAVTYGNGLYVAAGADGTIATSPDGVTWTIQTVGSADFAGITYGNGHFVAVGSGGTIGSSMNGADWKLNTSGVNAYLTDIAYGNNIFVAVGDKVNLAFQNSEVRYHGNGYTGGMVPTDSGTYVISAPATVLSQGSMVRTGYSFTGWNTSANGSGTSFAPDATITMDMDNVILYAQWAASSAYTVEYNSNGSTGGTGPVGSGTYETGTEVTVLGNTGNLVRAGYTFAGWNTNADGSGTSYAAGAAFTMGSANVIL</sequence>
<dbReference type="SUPFAM" id="SSF50939">
    <property type="entry name" value="Sialidases"/>
    <property type="match status" value="1"/>
</dbReference>
<accession>A0A927R681</accession>
<dbReference type="InterPro" id="IPR042229">
    <property type="entry name" value="Listeria/Bacterioides_rpt_sf"/>
</dbReference>
<keyword evidence="2" id="KW-0732">Signal</keyword>
<dbReference type="NCBIfam" id="TIGR02543">
    <property type="entry name" value="List_Bact_rpt"/>
    <property type="match status" value="1"/>
</dbReference>
<dbReference type="RefSeq" id="WP_192600509.1">
    <property type="nucleotide sequence ID" value="NZ_JADBEL010000040.1"/>
</dbReference>
<dbReference type="Pfam" id="PF09479">
    <property type="entry name" value="Flg_new"/>
    <property type="match status" value="2"/>
</dbReference>
<dbReference type="Proteomes" id="UP000658225">
    <property type="component" value="Unassembled WGS sequence"/>
</dbReference>
<proteinExistence type="predicted"/>
<evidence type="ECO:0000256" key="2">
    <source>
        <dbReference type="SAM" id="SignalP"/>
    </source>
</evidence>
<organism evidence="3 4">
    <name type="scientific">Sporosarcina limicola</name>
    <dbReference type="NCBI Taxonomy" id="34101"/>
    <lineage>
        <taxon>Bacteria</taxon>
        <taxon>Bacillati</taxon>
        <taxon>Bacillota</taxon>
        <taxon>Bacilli</taxon>
        <taxon>Bacillales</taxon>
        <taxon>Caryophanaceae</taxon>
        <taxon>Sporosarcina</taxon>
    </lineage>
</organism>
<feature type="non-terminal residue" evidence="3">
    <location>
        <position position="455"/>
    </location>
</feature>
<dbReference type="InterPro" id="IPR036278">
    <property type="entry name" value="Sialidase_sf"/>
</dbReference>
<comment type="caution">
    <text evidence="3">The sequence shown here is derived from an EMBL/GenBank/DDBJ whole genome shotgun (WGS) entry which is preliminary data.</text>
</comment>
<evidence type="ECO:0000313" key="3">
    <source>
        <dbReference type="EMBL" id="MBE1556908.1"/>
    </source>
</evidence>
<evidence type="ECO:0000256" key="1">
    <source>
        <dbReference type="ARBA" id="ARBA00004196"/>
    </source>
</evidence>
<dbReference type="InterPro" id="IPR013378">
    <property type="entry name" value="InlB-like_B-rpt"/>
</dbReference>
<keyword evidence="4" id="KW-1185">Reference proteome</keyword>
<gene>
    <name evidence="3" type="ORF">H4683_004034</name>
</gene>
<dbReference type="EMBL" id="JADBEL010000040">
    <property type="protein sequence ID" value="MBE1556908.1"/>
    <property type="molecule type" value="Genomic_DNA"/>
</dbReference>
<dbReference type="Gene3D" id="2.60.40.4270">
    <property type="entry name" value="Listeria-Bacteroides repeat domain"/>
    <property type="match status" value="2"/>
</dbReference>
<protein>
    <submittedName>
        <fullName evidence="3">Repeat protein (TIGR02543 family)</fullName>
    </submittedName>
</protein>
<dbReference type="GO" id="GO:0030313">
    <property type="term" value="C:cell envelope"/>
    <property type="evidence" value="ECO:0007669"/>
    <property type="project" value="UniProtKB-SubCell"/>
</dbReference>
<evidence type="ECO:0000313" key="4">
    <source>
        <dbReference type="Proteomes" id="UP000658225"/>
    </source>
</evidence>
<reference evidence="3" key="1">
    <citation type="submission" date="2020-10" db="EMBL/GenBank/DDBJ databases">
        <title>Genomic Encyclopedia of Type Strains, Phase IV (KMG-IV): sequencing the most valuable type-strain genomes for metagenomic binning, comparative biology and taxonomic classification.</title>
        <authorList>
            <person name="Goeker M."/>
        </authorList>
    </citation>
    <scope>NUCLEOTIDE SEQUENCE</scope>
    <source>
        <strain evidence="3">DSM 13886</strain>
    </source>
</reference>
<feature type="signal peptide" evidence="2">
    <location>
        <begin position="1"/>
        <end position="28"/>
    </location>
</feature>
<name>A0A927R681_9BACL</name>